<feature type="transmembrane region" description="Helical" evidence="1">
    <location>
        <begin position="77"/>
        <end position="98"/>
    </location>
</feature>
<keyword evidence="1" id="KW-1133">Transmembrane helix</keyword>
<keyword evidence="3" id="KW-1185">Reference proteome</keyword>
<evidence type="ECO:0000313" key="3">
    <source>
        <dbReference type="Proteomes" id="UP000326903"/>
    </source>
</evidence>
<sequence length="107" mass="12364">MMQMGSQHVHRDILMARCLNYRLVFLILQKNGEHHVTCQPQNDVRIAMVIVKVHSSPVNFVAAGRSLQEVEIREHNLVTMIVIGWILCVGLILLYGVVEYYKHRINN</sequence>
<dbReference type="AlphaFoldDB" id="A0A5J5IP51"/>
<name>A0A5J5IP51_9BACT</name>
<reference evidence="2 3" key="1">
    <citation type="submission" date="2019-09" db="EMBL/GenBank/DDBJ databases">
        <title>Draft genome sequence of Ginsengibacter sp. BR5-29.</title>
        <authorList>
            <person name="Im W.-T."/>
        </authorList>
    </citation>
    <scope>NUCLEOTIDE SEQUENCE [LARGE SCALE GENOMIC DNA]</scope>
    <source>
        <strain evidence="2 3">BR5-29</strain>
    </source>
</reference>
<evidence type="ECO:0000313" key="2">
    <source>
        <dbReference type="EMBL" id="KAA9041734.1"/>
    </source>
</evidence>
<dbReference type="RefSeq" id="WP_235906092.1">
    <property type="nucleotide sequence ID" value="NZ_VYQF01000001.1"/>
</dbReference>
<dbReference type="EMBL" id="VYQF01000001">
    <property type="protein sequence ID" value="KAA9041734.1"/>
    <property type="molecule type" value="Genomic_DNA"/>
</dbReference>
<gene>
    <name evidence="2" type="ORF">FW778_06860</name>
</gene>
<dbReference type="Proteomes" id="UP000326903">
    <property type="component" value="Unassembled WGS sequence"/>
</dbReference>
<proteinExistence type="predicted"/>
<accession>A0A5J5IP51</accession>
<evidence type="ECO:0000256" key="1">
    <source>
        <dbReference type="SAM" id="Phobius"/>
    </source>
</evidence>
<keyword evidence="1" id="KW-0472">Membrane</keyword>
<comment type="caution">
    <text evidence="2">The sequence shown here is derived from an EMBL/GenBank/DDBJ whole genome shotgun (WGS) entry which is preliminary data.</text>
</comment>
<protein>
    <submittedName>
        <fullName evidence="2">Uncharacterized protein</fullName>
    </submittedName>
</protein>
<organism evidence="2 3">
    <name type="scientific">Ginsengibacter hankyongi</name>
    <dbReference type="NCBI Taxonomy" id="2607284"/>
    <lineage>
        <taxon>Bacteria</taxon>
        <taxon>Pseudomonadati</taxon>
        <taxon>Bacteroidota</taxon>
        <taxon>Chitinophagia</taxon>
        <taxon>Chitinophagales</taxon>
        <taxon>Chitinophagaceae</taxon>
        <taxon>Ginsengibacter</taxon>
    </lineage>
</organism>
<keyword evidence="1" id="KW-0812">Transmembrane</keyword>